<dbReference type="SUPFAM" id="SSF81606">
    <property type="entry name" value="PP2C-like"/>
    <property type="match status" value="1"/>
</dbReference>
<dbReference type="Pfam" id="PF00481">
    <property type="entry name" value="PP2C"/>
    <property type="match status" value="1"/>
</dbReference>
<sequence length="735" mass="80391">MQICVQKGNIQEATEIGRKCCIPLSVLKPELKTGHKVSEGTESHVYEGVYNGQAVAIKKLKLRTAADLDRFRSELIILSELTDHPSIVRLVGAKALPPDYLIVLSLASSNLRQKLYEEAWRPTWDLILRVSLQVTDAVLALHTQQVVHRDIKPANLLWFNDGERVVLSDFGLSVRVGEVLMEEAEMEALPAANGALKVSNASTGRPSGGFHKKHMVGTLEYMAPEVLMREPTSPASDIYALGVTINELATAVVPFSDCIKDNPEVHTVLEMGYGRQELAAAVCAEGLRPLMPKSCPPGFQQLLLSCWHLHPSARPSVSEVRAQLVTILESLSSWQQNKQPMDVDSPTLRLGGAEAELPCTAFSEAELPCTAFSASTHDMPISPETAMLSHEEASWLQLFAMQGSNQHEREASWLPTVTSGSFEAIGPRDQMEDRNIVNPTWGLTFNPPHHNIHLFAVFDGHRGSDAAEYCRTQLPEALARVSLSSPSIGVALKRAFKEMEEGYKIVWQSQCERMKREGKRSCDVYPGCTALVALIVGNQLFIANAGDCRAVLCRAGTTIAVTRDHTASLPDEKARVESLGGTLVWSYNDWRVGGCGLQVTRSIGDFDVKGPGGGLTAEPEIANLALGSEDWVLVLASDGLWEVCGNEEVVGLIRDTVKDPLLCAKRLVIEALARGCRDNVTAVVSFLQPVSTVEKIFGDGKEAFSATATSYSSRRSKGMVVQERFWASDEMKETY</sequence>
<keyword evidence="4" id="KW-1185">Reference proteome</keyword>
<evidence type="ECO:0008006" key="5">
    <source>
        <dbReference type="Google" id="ProtNLM"/>
    </source>
</evidence>
<dbReference type="GO" id="GO:0004722">
    <property type="term" value="F:protein serine/threonine phosphatase activity"/>
    <property type="evidence" value="ECO:0007669"/>
    <property type="project" value="InterPro"/>
</dbReference>
<dbReference type="STRING" id="1157962.A0A250WW05"/>
<dbReference type="InterPro" id="IPR000719">
    <property type="entry name" value="Prot_kinase_dom"/>
</dbReference>
<dbReference type="CDD" id="cd00143">
    <property type="entry name" value="PP2Cc"/>
    <property type="match status" value="1"/>
</dbReference>
<protein>
    <recommendedName>
        <fullName evidence="5">Protein kinase domain-containing protein</fullName>
    </recommendedName>
</protein>
<dbReference type="Gene3D" id="3.60.40.10">
    <property type="entry name" value="PPM-type phosphatase domain"/>
    <property type="match status" value="1"/>
</dbReference>
<evidence type="ECO:0000313" key="4">
    <source>
        <dbReference type="Proteomes" id="UP000232323"/>
    </source>
</evidence>
<dbReference type="EMBL" id="BEGY01000009">
    <property type="protein sequence ID" value="GAX74889.1"/>
    <property type="molecule type" value="Genomic_DNA"/>
</dbReference>
<dbReference type="PROSITE" id="PS51746">
    <property type="entry name" value="PPM_2"/>
    <property type="match status" value="1"/>
</dbReference>
<dbReference type="InterPro" id="IPR015655">
    <property type="entry name" value="PP2C"/>
</dbReference>
<dbReference type="Pfam" id="PF00069">
    <property type="entry name" value="Pkinase"/>
    <property type="match status" value="1"/>
</dbReference>
<comment type="caution">
    <text evidence="3">The sequence shown here is derived from an EMBL/GenBank/DDBJ whole genome shotgun (WGS) entry which is preliminary data.</text>
</comment>
<dbReference type="AlphaFoldDB" id="A0A250WW05"/>
<dbReference type="SMART" id="SM00332">
    <property type="entry name" value="PP2Cc"/>
    <property type="match status" value="1"/>
</dbReference>
<dbReference type="SUPFAM" id="SSF56112">
    <property type="entry name" value="Protein kinase-like (PK-like)"/>
    <property type="match status" value="1"/>
</dbReference>
<evidence type="ECO:0000313" key="3">
    <source>
        <dbReference type="EMBL" id="GAX74889.1"/>
    </source>
</evidence>
<dbReference type="OrthoDB" id="10264738at2759"/>
<dbReference type="InterPro" id="IPR001932">
    <property type="entry name" value="PPM-type_phosphatase-like_dom"/>
</dbReference>
<dbReference type="PANTHER" id="PTHR47992">
    <property type="entry name" value="PROTEIN PHOSPHATASE"/>
    <property type="match status" value="1"/>
</dbReference>
<dbReference type="Gene3D" id="3.30.200.20">
    <property type="entry name" value="Phosphorylase Kinase, domain 1"/>
    <property type="match status" value="1"/>
</dbReference>
<dbReference type="InterPro" id="IPR011009">
    <property type="entry name" value="Kinase-like_dom_sf"/>
</dbReference>
<dbReference type="GO" id="GO:0005524">
    <property type="term" value="F:ATP binding"/>
    <property type="evidence" value="ECO:0007669"/>
    <property type="project" value="InterPro"/>
</dbReference>
<dbReference type="InterPro" id="IPR036457">
    <property type="entry name" value="PPM-type-like_dom_sf"/>
</dbReference>
<evidence type="ECO:0000259" key="2">
    <source>
        <dbReference type="PROSITE" id="PS51746"/>
    </source>
</evidence>
<feature type="domain" description="Protein kinase" evidence="1">
    <location>
        <begin position="31"/>
        <end position="328"/>
    </location>
</feature>
<name>A0A250WW05_9CHLO</name>
<gene>
    <name evidence="3" type="ORF">CEUSTIGMA_g2335.t1</name>
</gene>
<dbReference type="Gene3D" id="1.10.510.10">
    <property type="entry name" value="Transferase(Phosphotransferase) domain 1"/>
    <property type="match status" value="1"/>
</dbReference>
<proteinExistence type="predicted"/>
<feature type="domain" description="PPM-type phosphatase" evidence="2">
    <location>
        <begin position="418"/>
        <end position="687"/>
    </location>
</feature>
<organism evidence="3 4">
    <name type="scientific">Chlamydomonas eustigma</name>
    <dbReference type="NCBI Taxonomy" id="1157962"/>
    <lineage>
        <taxon>Eukaryota</taxon>
        <taxon>Viridiplantae</taxon>
        <taxon>Chlorophyta</taxon>
        <taxon>core chlorophytes</taxon>
        <taxon>Chlorophyceae</taxon>
        <taxon>CS clade</taxon>
        <taxon>Chlamydomonadales</taxon>
        <taxon>Chlamydomonadaceae</taxon>
        <taxon>Chlamydomonas</taxon>
    </lineage>
</organism>
<dbReference type="Proteomes" id="UP000232323">
    <property type="component" value="Unassembled WGS sequence"/>
</dbReference>
<accession>A0A250WW05</accession>
<evidence type="ECO:0000259" key="1">
    <source>
        <dbReference type="PROSITE" id="PS50011"/>
    </source>
</evidence>
<dbReference type="SMART" id="SM00220">
    <property type="entry name" value="S_TKc"/>
    <property type="match status" value="1"/>
</dbReference>
<reference evidence="3 4" key="1">
    <citation type="submission" date="2017-08" db="EMBL/GenBank/DDBJ databases">
        <title>Acidophilic green algal genome provides insights into adaptation to an acidic environment.</title>
        <authorList>
            <person name="Hirooka S."/>
            <person name="Hirose Y."/>
            <person name="Kanesaki Y."/>
            <person name="Higuchi S."/>
            <person name="Fujiwara T."/>
            <person name="Onuma R."/>
            <person name="Era A."/>
            <person name="Ohbayashi R."/>
            <person name="Uzuka A."/>
            <person name="Nozaki H."/>
            <person name="Yoshikawa H."/>
            <person name="Miyagishima S.Y."/>
        </authorList>
    </citation>
    <scope>NUCLEOTIDE SEQUENCE [LARGE SCALE GENOMIC DNA]</scope>
    <source>
        <strain evidence="3 4">NIES-2499</strain>
    </source>
</reference>
<dbReference type="GO" id="GO:0004672">
    <property type="term" value="F:protein kinase activity"/>
    <property type="evidence" value="ECO:0007669"/>
    <property type="project" value="InterPro"/>
</dbReference>
<dbReference type="PROSITE" id="PS50011">
    <property type="entry name" value="PROTEIN_KINASE_DOM"/>
    <property type="match status" value="1"/>
</dbReference>